<keyword evidence="2" id="KW-1185">Reference proteome</keyword>
<gene>
    <name evidence="1" type="ORF">Plil01_001344300</name>
</gene>
<accession>A0A9W6UE76</accession>
<comment type="caution">
    <text evidence="1">The sequence shown here is derived from an EMBL/GenBank/DDBJ whole genome shotgun (WGS) entry which is preliminary data.</text>
</comment>
<name>A0A9W6UE76_9STRA</name>
<dbReference type="Proteomes" id="UP001165083">
    <property type="component" value="Unassembled WGS sequence"/>
</dbReference>
<sequence>MSTFGMLTAPAIETELSSETASLDAVDEEVDDKRHLLGPRTSNSSNRSCTHSTYCRLARSWSISPSAFQLSLQHLSRQLYPSHRHLPRCITHHLAEPTISTADGLSTLHLPKWACL</sequence>
<evidence type="ECO:0000313" key="1">
    <source>
        <dbReference type="EMBL" id="GMF31446.1"/>
    </source>
</evidence>
<dbReference type="AlphaFoldDB" id="A0A9W6UE76"/>
<proteinExistence type="predicted"/>
<protein>
    <submittedName>
        <fullName evidence="1">Unnamed protein product</fullName>
    </submittedName>
</protein>
<organism evidence="1 2">
    <name type="scientific">Phytophthora lilii</name>
    <dbReference type="NCBI Taxonomy" id="2077276"/>
    <lineage>
        <taxon>Eukaryota</taxon>
        <taxon>Sar</taxon>
        <taxon>Stramenopiles</taxon>
        <taxon>Oomycota</taxon>
        <taxon>Peronosporomycetes</taxon>
        <taxon>Peronosporales</taxon>
        <taxon>Peronosporaceae</taxon>
        <taxon>Phytophthora</taxon>
    </lineage>
</organism>
<evidence type="ECO:0000313" key="2">
    <source>
        <dbReference type="Proteomes" id="UP001165083"/>
    </source>
</evidence>
<reference evidence="1" key="1">
    <citation type="submission" date="2023-04" db="EMBL/GenBank/DDBJ databases">
        <title>Phytophthora lilii NBRC 32176.</title>
        <authorList>
            <person name="Ichikawa N."/>
            <person name="Sato H."/>
            <person name="Tonouchi N."/>
        </authorList>
    </citation>
    <scope>NUCLEOTIDE SEQUENCE</scope>
    <source>
        <strain evidence="1">NBRC 32176</strain>
    </source>
</reference>
<dbReference type="EMBL" id="BSXW01000906">
    <property type="protein sequence ID" value="GMF31446.1"/>
    <property type="molecule type" value="Genomic_DNA"/>
</dbReference>